<dbReference type="PROSITE" id="PS52004">
    <property type="entry name" value="KS3_2"/>
    <property type="match status" value="1"/>
</dbReference>
<dbReference type="InterPro" id="IPR014030">
    <property type="entry name" value="Ketoacyl_synth_N"/>
</dbReference>
<dbReference type="EMBL" id="KX395852">
    <property type="protein sequence ID" value="AQS99270.1"/>
    <property type="molecule type" value="Transcribed_RNA"/>
</dbReference>
<evidence type="ECO:0000256" key="3">
    <source>
        <dbReference type="RuleBase" id="RU003694"/>
    </source>
</evidence>
<evidence type="ECO:0000256" key="2">
    <source>
        <dbReference type="ARBA" id="ARBA00022553"/>
    </source>
</evidence>
<name>A0A1S6K861_9DINO</name>
<dbReference type="PANTHER" id="PTHR43775:SF37">
    <property type="entry name" value="SI:DKEY-61P9.11"/>
    <property type="match status" value="1"/>
</dbReference>
<keyword evidence="3" id="KW-0808">Transferase</keyword>
<dbReference type="Gene3D" id="3.40.47.10">
    <property type="match status" value="1"/>
</dbReference>
<dbReference type="SMART" id="SM00825">
    <property type="entry name" value="PKS_KS"/>
    <property type="match status" value="1"/>
</dbReference>
<dbReference type="GO" id="GO:0006633">
    <property type="term" value="P:fatty acid biosynthetic process"/>
    <property type="evidence" value="ECO:0007669"/>
    <property type="project" value="TreeGrafter"/>
</dbReference>
<dbReference type="InterPro" id="IPR014031">
    <property type="entry name" value="Ketoacyl_synth_C"/>
</dbReference>
<comment type="similarity">
    <text evidence="3">Belongs to the thiolase-like superfamily. Beta-ketoacyl-ACP synthases family.</text>
</comment>
<feature type="domain" description="Ketosynthase family 3 (KS3)" evidence="4">
    <location>
        <begin position="292"/>
        <end position="728"/>
    </location>
</feature>
<dbReference type="InterPro" id="IPR030834">
    <property type="entry name" value="PKS_assoc_dom"/>
</dbReference>
<reference evidence="5" key="1">
    <citation type="journal article" date="2017" name="J. Eukaryot. Microbiol.">
        <title>Role of Modular Polyketide Synthases in the Production of Polyether Ladder Compounds in Ciguatoxin-producing Gambierdiscus polynesiensis and G.excentricus (Dinophyceae).</title>
        <authorList>
            <person name="Kohli G.S."/>
            <person name="Campbell K."/>
            <person name="John U."/>
            <person name="Smith K.F."/>
            <person name="Fraga S."/>
            <person name="Rhodes L.L."/>
            <person name="Murray S.A."/>
        </authorList>
    </citation>
    <scope>NUCLEOTIDE SEQUENCE</scope>
    <source>
        <strain evidence="5">Contig_28691</strain>
    </source>
</reference>
<organism evidence="5">
    <name type="scientific">Gambierdiscus excentricus</name>
    <dbReference type="NCBI Taxonomy" id="986170"/>
    <lineage>
        <taxon>Eukaryota</taxon>
        <taxon>Sar</taxon>
        <taxon>Alveolata</taxon>
        <taxon>Dinophyceae</taxon>
        <taxon>Gonyaulacales</taxon>
        <taxon>Pyrocystaceae</taxon>
        <taxon>Gambierdiscus</taxon>
    </lineage>
</organism>
<dbReference type="GO" id="GO:0004312">
    <property type="term" value="F:fatty acid synthase activity"/>
    <property type="evidence" value="ECO:0007669"/>
    <property type="project" value="TreeGrafter"/>
</dbReference>
<accession>A0A1S6K861</accession>
<dbReference type="InterPro" id="IPR050091">
    <property type="entry name" value="PKS_NRPS_Biosynth_Enz"/>
</dbReference>
<sequence length="1174" mass="129801">MAMTKAQAVPKGVDVDLQVEKMAPEVLGLTVSQALSVKGFCVLSPSFDASHLDDVLKDIDAIEQQGRFVQPPEEILEGLLSMAGSSRIAEIELPSADEADRPDGESVRYFDGLMTEMSLAVAPYLPSLQIEVKTRTVGIIHEAGMPPSEGPQLDEETCAKWITVFAHHKIMCLWALGPDQGTLELQPFDDESNGHAVPMQPGTFVFLRADALSHRFSAAGKAYCLSCWLQKDSRACKHRDNTKLEITPCCKALEEWAEAKIREYKESFPEEQARIHLPRHWELVMNHTNFVGQHIAVRSCSIKQCACYEPGPWACSFTSGPDYCQEIPLLRWNHEWHYDPNPEGWNWNKTNCKHGSFIEGSELFDNTLFRISRAEAAGMDPGHRLTLETGYEALVRDGYKISSIMNSRGGVYVANPPPTEWGCADKDCIASGVCGGGGSIACGRFSFVHGMKGPCISIDVEAASSLVAVNFCSTNLSRTGKWEPIPYGLCQSWNLVLTPLFLVHGSAGGRLSPEGRTFAFEASANGFVRGECAISLCLKAMTSIVDEQIVINDGKVIGALAASATNQSGRRSHITAPDGHAMQEVIYEAVRQAEISPLDIDAVECASDGKILEDALESAATAKAYRPEGIPGVEDTCPIAMVCSKTSWGNHIEANGLSTILKVLLAGHWGSNQPFVHLRLLNPHMDIEVCDRPAYIGTEALEFRMASSYLGVTNRSIAGTNCHCVTWGQVTDGCSKPLPEPSFQREKIIFWPEGGGALEEDMMPKRGYSIRGSWNRWEAESMESEGNGVFSYVLILGENRWERFQILLDADKRRVLFPSRDRMEQATKGAPVGGPEDAFQSDSWTIDARPYLTYSQDGEAPAVADTGVLDRQDAGEPGDRFKVRFLLKGKWRMVDWDNLDKGREQGAQPAAAVTLGSYQISGSWNHGVLQEMSPDSAAVPGLFSIEVTLVTRGTSTFQIFRNRDWGQAIFPEYPMADSSADILGPDEQIGHQWAIDGRVGDVFRVEFQRSLERAKDDKTVSWTLLRNVELTTAQRDMALRPMFFVVGTWDDLTGLHRMHWTGEYFQFYVQLGARAKESFQIQQNGNRFQCVYPGTPDAHPFEKHELKGPDRLSAGLMWTIGVHEADDAAPGKRYEIRLRISDEDYSPEKVDWMPVKGIEGLEDAKGRGFLVLGQ</sequence>
<dbReference type="Pfam" id="PF02801">
    <property type="entry name" value="Ketoacyl-synt_C"/>
    <property type="match status" value="1"/>
</dbReference>
<evidence type="ECO:0000313" key="5">
    <source>
        <dbReference type="EMBL" id="AQS99270.1"/>
    </source>
</evidence>
<protein>
    <submittedName>
        <fullName evidence="5">Type I polyketide synthase</fullName>
    </submittedName>
</protein>
<dbReference type="PANTHER" id="PTHR43775">
    <property type="entry name" value="FATTY ACID SYNTHASE"/>
    <property type="match status" value="1"/>
</dbReference>
<evidence type="ECO:0000259" key="4">
    <source>
        <dbReference type="PROSITE" id="PS52004"/>
    </source>
</evidence>
<keyword evidence="1" id="KW-0596">Phosphopantetheine</keyword>
<evidence type="ECO:0000256" key="1">
    <source>
        <dbReference type="ARBA" id="ARBA00022450"/>
    </source>
</evidence>
<dbReference type="CDD" id="cd00833">
    <property type="entry name" value="PKS"/>
    <property type="match status" value="1"/>
</dbReference>
<proteinExistence type="inferred from homology"/>
<keyword evidence="2" id="KW-0597">Phosphoprotein</keyword>
<dbReference type="NCBIfam" id="TIGR04556">
    <property type="entry name" value="PKS_assoc"/>
    <property type="match status" value="1"/>
</dbReference>
<dbReference type="Pfam" id="PF00109">
    <property type="entry name" value="ketoacyl-synt"/>
    <property type="match status" value="1"/>
</dbReference>
<dbReference type="InterPro" id="IPR016039">
    <property type="entry name" value="Thiolase-like"/>
</dbReference>
<dbReference type="AlphaFoldDB" id="A0A1S6K861"/>
<dbReference type="SUPFAM" id="SSF53901">
    <property type="entry name" value="Thiolase-like"/>
    <property type="match status" value="1"/>
</dbReference>
<dbReference type="InterPro" id="IPR020841">
    <property type="entry name" value="PKS_Beta-ketoAc_synthase_dom"/>
</dbReference>